<feature type="domain" description="PAC" evidence="11">
    <location>
        <begin position="363"/>
        <end position="415"/>
    </location>
</feature>
<dbReference type="CDD" id="cd00130">
    <property type="entry name" value="PAS"/>
    <property type="match status" value="1"/>
</dbReference>
<keyword evidence="4" id="KW-0808">Transferase</keyword>
<keyword evidence="6" id="KW-0418">Kinase</keyword>
<dbReference type="PROSITE" id="PS50109">
    <property type="entry name" value="HIS_KIN"/>
    <property type="match status" value="1"/>
</dbReference>
<evidence type="ECO:0000313" key="13">
    <source>
        <dbReference type="Proteomes" id="UP000007058"/>
    </source>
</evidence>
<keyword evidence="5" id="KW-0547">Nucleotide-binding</keyword>
<evidence type="ECO:0000256" key="1">
    <source>
        <dbReference type="ARBA" id="ARBA00000085"/>
    </source>
</evidence>
<dbReference type="SUPFAM" id="SSF55874">
    <property type="entry name" value="ATPase domain of HSP90 chaperone/DNA topoisomerase II/histidine kinase"/>
    <property type="match status" value="1"/>
</dbReference>
<dbReference type="GO" id="GO:0000155">
    <property type="term" value="F:phosphorelay sensor kinase activity"/>
    <property type="evidence" value="ECO:0007669"/>
    <property type="project" value="InterPro"/>
</dbReference>
<keyword evidence="3" id="KW-0597">Phosphoprotein</keyword>
<accession>Q2W8X5</accession>
<dbReference type="GO" id="GO:0005524">
    <property type="term" value="F:ATP binding"/>
    <property type="evidence" value="ECO:0007669"/>
    <property type="project" value="UniProtKB-KW"/>
</dbReference>
<dbReference type="InterPro" id="IPR036890">
    <property type="entry name" value="HATPase_C_sf"/>
</dbReference>
<evidence type="ECO:0000256" key="7">
    <source>
        <dbReference type="ARBA" id="ARBA00022840"/>
    </source>
</evidence>
<dbReference type="CDD" id="cd00082">
    <property type="entry name" value="HisKA"/>
    <property type="match status" value="1"/>
</dbReference>
<dbReference type="InterPro" id="IPR003661">
    <property type="entry name" value="HisK_dim/P_dom"/>
</dbReference>
<dbReference type="AlphaFoldDB" id="Q2W8X5"/>
<reference evidence="12 13" key="1">
    <citation type="journal article" date="2005" name="DNA Res.">
        <title>Complete genome sequence of the facultative anaerobic magnetotactic bacterium Magnetospirillum sp. strain AMB-1.</title>
        <authorList>
            <person name="Matsunaga T."/>
            <person name="Okamura Y."/>
            <person name="Fukuda Y."/>
            <person name="Wahyudi A.T."/>
            <person name="Murase Y."/>
            <person name="Takeyama H."/>
        </authorList>
    </citation>
    <scope>NUCLEOTIDE SEQUENCE [LARGE SCALE GENOMIC DNA]</scope>
    <source>
        <strain evidence="13">ATCC 700264 / AMB-1</strain>
    </source>
</reference>
<dbReference type="EMBL" id="AP007255">
    <property type="protein sequence ID" value="BAE49700.1"/>
    <property type="molecule type" value="Genomic_DNA"/>
</dbReference>
<keyword evidence="7" id="KW-0067">ATP-binding</keyword>
<feature type="domain" description="Histidine kinase" evidence="9">
    <location>
        <begin position="435"/>
        <end position="654"/>
    </location>
</feature>
<dbReference type="InterPro" id="IPR000014">
    <property type="entry name" value="PAS"/>
</dbReference>
<dbReference type="SMART" id="SM00388">
    <property type="entry name" value="HisKA"/>
    <property type="match status" value="1"/>
</dbReference>
<gene>
    <name evidence="12" type="ordered locus">amb0896</name>
</gene>
<evidence type="ECO:0000256" key="6">
    <source>
        <dbReference type="ARBA" id="ARBA00022777"/>
    </source>
</evidence>
<dbReference type="Gene3D" id="1.10.287.130">
    <property type="match status" value="1"/>
</dbReference>
<dbReference type="RefSeq" id="WP_011383338.1">
    <property type="nucleotide sequence ID" value="NC_007626.1"/>
</dbReference>
<dbReference type="STRING" id="342108.amb0896"/>
<dbReference type="PANTHER" id="PTHR43065">
    <property type="entry name" value="SENSOR HISTIDINE KINASE"/>
    <property type="match status" value="1"/>
</dbReference>
<name>Q2W8X5_PARM1</name>
<dbReference type="NCBIfam" id="TIGR00229">
    <property type="entry name" value="sensory_box"/>
    <property type="match status" value="1"/>
</dbReference>
<evidence type="ECO:0000256" key="2">
    <source>
        <dbReference type="ARBA" id="ARBA00012438"/>
    </source>
</evidence>
<dbReference type="InterPro" id="IPR003594">
    <property type="entry name" value="HATPase_dom"/>
</dbReference>
<dbReference type="InterPro" id="IPR000700">
    <property type="entry name" value="PAS-assoc_C"/>
</dbReference>
<evidence type="ECO:0000256" key="3">
    <source>
        <dbReference type="ARBA" id="ARBA00022553"/>
    </source>
</evidence>
<dbReference type="SMART" id="SM00086">
    <property type="entry name" value="PAC"/>
    <property type="match status" value="1"/>
</dbReference>
<organism evidence="12 13">
    <name type="scientific">Paramagnetospirillum magneticum (strain ATCC 700264 / AMB-1)</name>
    <name type="common">Magnetospirillum magneticum</name>
    <dbReference type="NCBI Taxonomy" id="342108"/>
    <lineage>
        <taxon>Bacteria</taxon>
        <taxon>Pseudomonadati</taxon>
        <taxon>Pseudomonadota</taxon>
        <taxon>Alphaproteobacteria</taxon>
        <taxon>Rhodospirillales</taxon>
        <taxon>Magnetospirillaceae</taxon>
        <taxon>Paramagnetospirillum</taxon>
    </lineage>
</organism>
<dbReference type="PROSITE" id="PS50113">
    <property type="entry name" value="PAC"/>
    <property type="match status" value="1"/>
</dbReference>
<dbReference type="Gene3D" id="3.30.450.20">
    <property type="entry name" value="PAS domain"/>
    <property type="match status" value="1"/>
</dbReference>
<protein>
    <recommendedName>
        <fullName evidence="2">histidine kinase</fullName>
        <ecNumber evidence="2">2.7.13.3</ecNumber>
    </recommendedName>
</protein>
<dbReference type="PANTHER" id="PTHR43065:SF10">
    <property type="entry name" value="PEROXIDE STRESS-ACTIVATED HISTIDINE KINASE MAK3"/>
    <property type="match status" value="1"/>
</dbReference>
<dbReference type="SUPFAM" id="SSF55785">
    <property type="entry name" value="PYP-like sensor domain (PAS domain)"/>
    <property type="match status" value="1"/>
</dbReference>
<comment type="catalytic activity">
    <reaction evidence="1">
        <text>ATP + protein L-histidine = ADP + protein N-phospho-L-histidine.</text>
        <dbReference type="EC" id="2.7.13.3"/>
    </reaction>
</comment>
<dbReference type="Pfam" id="PF00512">
    <property type="entry name" value="HisKA"/>
    <property type="match status" value="1"/>
</dbReference>
<dbReference type="SMART" id="SM00387">
    <property type="entry name" value="HATPase_c"/>
    <property type="match status" value="1"/>
</dbReference>
<dbReference type="InterPro" id="IPR036097">
    <property type="entry name" value="HisK_dim/P_sf"/>
</dbReference>
<dbReference type="InterPro" id="IPR004358">
    <property type="entry name" value="Sig_transdc_His_kin-like_C"/>
</dbReference>
<evidence type="ECO:0000259" key="9">
    <source>
        <dbReference type="PROSITE" id="PS50109"/>
    </source>
</evidence>
<evidence type="ECO:0000256" key="8">
    <source>
        <dbReference type="ARBA" id="ARBA00023012"/>
    </source>
</evidence>
<dbReference type="InterPro" id="IPR001610">
    <property type="entry name" value="PAC"/>
</dbReference>
<keyword evidence="8" id="KW-0902">Two-component regulatory system</keyword>
<dbReference type="Proteomes" id="UP000007058">
    <property type="component" value="Chromosome"/>
</dbReference>
<dbReference type="SUPFAM" id="SSF47384">
    <property type="entry name" value="Homodimeric domain of signal transducing histidine kinase"/>
    <property type="match status" value="1"/>
</dbReference>
<dbReference type="PRINTS" id="PR00344">
    <property type="entry name" value="BCTRLSENSOR"/>
</dbReference>
<dbReference type="Gene3D" id="3.30.565.10">
    <property type="entry name" value="Histidine kinase-like ATPase, C-terminal domain"/>
    <property type="match status" value="1"/>
</dbReference>
<dbReference type="EC" id="2.7.13.3" evidence="2"/>
<dbReference type="KEGG" id="mag:amb0896"/>
<sequence length="655" mass="72417">MNAPRSLRDRQAIQAMPVIAMGLVVMLLGVLLWLLHRNEVEEERRALIQDILWVEQNLYFHLSSGVERLGQLAEMAGRDGPWSDEFVLQGKALVTAAPEIERVIVRDGIGAVVQSLPPVESGAALGGDSEWANTFALSRSSGRPVYGPPYTVEGKGARFEAQVPIFRGGRFAGTVAGVFSLDAMLANRVPWWFAQAYRLEIQDGNGTLLAAKSQLSPAEPGASYTLRFEPPGHGLELVAISYHSDPQLLRNVLAAAIFILSILSVSSLWALRRHVRRRLAAEQALRTEHSFRKAMEDSLTVGMRARDLEGRITYVNPAFCHMVGWTADELVGTVPPMLYWVPEDLEHTYELHRAVMRGEAPAEGFELVFRRKNGERFSALIYEAPLIDSDGRHTGWMASVLDITERKRAEELSRQHQEKLQHTARLITMGEMASTLAHELNQPLSAIASYATGCLNRLSAGDARPEELVPPLTKLGAQAQRAGQIIRRIHDFVRKSEPLVVPCLLDEIIEGVVGFLEPDARKRGIRIDLDLSLTPGAARPRVEADHILIEQVILNLVRNAMEAMGHTPRPQRRLTISLQCADGQARIRVADRGTGIPPEIAANLFSPFFTTKETGMGMGLNICRSIVEAHRGHLWFEENPGGGSVFLFTLPEMAG</sequence>
<dbReference type="PROSITE" id="PS50112">
    <property type="entry name" value="PAS"/>
    <property type="match status" value="1"/>
</dbReference>
<dbReference type="InterPro" id="IPR005467">
    <property type="entry name" value="His_kinase_dom"/>
</dbReference>
<evidence type="ECO:0000259" key="10">
    <source>
        <dbReference type="PROSITE" id="PS50112"/>
    </source>
</evidence>
<dbReference type="GO" id="GO:0006355">
    <property type="term" value="P:regulation of DNA-templated transcription"/>
    <property type="evidence" value="ECO:0007669"/>
    <property type="project" value="InterPro"/>
</dbReference>
<feature type="domain" description="PAS" evidence="10">
    <location>
        <begin position="287"/>
        <end position="359"/>
    </location>
</feature>
<dbReference type="OrthoDB" id="9795133at2"/>
<dbReference type="InterPro" id="IPR035965">
    <property type="entry name" value="PAS-like_dom_sf"/>
</dbReference>
<proteinExistence type="predicted"/>
<keyword evidence="13" id="KW-1185">Reference proteome</keyword>
<evidence type="ECO:0000313" key="12">
    <source>
        <dbReference type="EMBL" id="BAE49700.1"/>
    </source>
</evidence>
<dbReference type="HOGENOM" id="CLU_011685_0_0_5"/>
<dbReference type="Pfam" id="PF02518">
    <property type="entry name" value="HATPase_c"/>
    <property type="match status" value="1"/>
</dbReference>
<dbReference type="Pfam" id="PF00989">
    <property type="entry name" value="PAS"/>
    <property type="match status" value="1"/>
</dbReference>
<evidence type="ECO:0000256" key="4">
    <source>
        <dbReference type="ARBA" id="ARBA00022679"/>
    </source>
</evidence>
<dbReference type="InterPro" id="IPR013767">
    <property type="entry name" value="PAS_fold"/>
</dbReference>
<evidence type="ECO:0000256" key="5">
    <source>
        <dbReference type="ARBA" id="ARBA00022741"/>
    </source>
</evidence>
<dbReference type="SMART" id="SM00091">
    <property type="entry name" value="PAS"/>
    <property type="match status" value="1"/>
</dbReference>
<evidence type="ECO:0000259" key="11">
    <source>
        <dbReference type="PROSITE" id="PS50113"/>
    </source>
</evidence>